<dbReference type="RefSeq" id="WP_068905666.1">
    <property type="nucleotide sequence ID" value="NZ_JBHUIF010000013.1"/>
</dbReference>
<dbReference type="STRING" id="1080227.A8L45_22915"/>
<comment type="caution">
    <text evidence="2">The sequence shown here is derived from an EMBL/GenBank/DDBJ whole genome shotgun (WGS) entry which is preliminary data.</text>
</comment>
<accession>A0A1C3E6K3</accession>
<dbReference type="Pfam" id="PF04383">
    <property type="entry name" value="KilA-N"/>
    <property type="match status" value="1"/>
</dbReference>
<dbReference type="EMBL" id="LYBM01000084">
    <property type="protein sequence ID" value="ODA28871.1"/>
    <property type="molecule type" value="Genomic_DNA"/>
</dbReference>
<reference evidence="2 3" key="1">
    <citation type="submission" date="2016-05" db="EMBL/GenBank/DDBJ databases">
        <title>Genomic Taxonomy of the Vibrionaceae.</title>
        <authorList>
            <person name="Gomez-Gil B."/>
            <person name="Enciso-Ibarra J."/>
        </authorList>
    </citation>
    <scope>NUCLEOTIDE SEQUENCE [LARGE SCALE GENOMIC DNA]</scope>
    <source>
        <strain evidence="2 3">CAIM 1920</strain>
    </source>
</reference>
<organism evidence="2 3">
    <name type="scientific">Veronia pacifica</name>
    <dbReference type="NCBI Taxonomy" id="1080227"/>
    <lineage>
        <taxon>Bacteria</taxon>
        <taxon>Pseudomonadati</taxon>
        <taxon>Pseudomonadota</taxon>
        <taxon>Gammaproteobacteria</taxon>
        <taxon>Vibrionales</taxon>
        <taxon>Vibrionaceae</taxon>
        <taxon>Veronia</taxon>
    </lineage>
</organism>
<sequence>MQTLVIESTRIRTHQGLYCLNDLHKVSGAEKKHQPALYFQNQQTKDLIVEIESQSDQGNPRSVMTKRGGNFQGTWVCKELVYAYAMWISAKFHLQVIRAFDSLQNTPKTPTIAQPPRMRMLVSIEQGQVVSTQLIAPECMVFDPNKIHQLIEEPGYFNANDYRRIIEVATGKLSELAAVASQR</sequence>
<protein>
    <recommendedName>
        <fullName evidence="1">KilA-N domain-containing protein</fullName>
    </recommendedName>
</protein>
<name>A0A1C3E6K3_9GAMM</name>
<proteinExistence type="predicted"/>
<dbReference type="SMART" id="SM01252">
    <property type="entry name" value="KilA-N"/>
    <property type="match status" value="1"/>
</dbReference>
<evidence type="ECO:0000259" key="1">
    <source>
        <dbReference type="PROSITE" id="PS51301"/>
    </source>
</evidence>
<dbReference type="PROSITE" id="PS51301">
    <property type="entry name" value="KILA_N"/>
    <property type="match status" value="1"/>
</dbReference>
<dbReference type="OrthoDB" id="5298460at2"/>
<dbReference type="Proteomes" id="UP000094936">
    <property type="component" value="Unassembled WGS sequence"/>
</dbReference>
<evidence type="ECO:0000313" key="3">
    <source>
        <dbReference type="Proteomes" id="UP000094936"/>
    </source>
</evidence>
<dbReference type="AlphaFoldDB" id="A0A1C3E6K3"/>
<gene>
    <name evidence="2" type="ORF">A8L45_22915</name>
</gene>
<keyword evidence="3" id="KW-1185">Reference proteome</keyword>
<dbReference type="InterPro" id="IPR017880">
    <property type="entry name" value="KilA_N"/>
</dbReference>
<evidence type="ECO:0000313" key="2">
    <source>
        <dbReference type="EMBL" id="ODA28871.1"/>
    </source>
</evidence>
<feature type="domain" description="KilA-N" evidence="1">
    <location>
        <begin position="1"/>
        <end position="103"/>
    </location>
</feature>
<dbReference type="InterPro" id="IPR018004">
    <property type="entry name" value="KilA/APSES_HTH"/>
</dbReference>